<dbReference type="InterPro" id="IPR016035">
    <property type="entry name" value="Acyl_Trfase/lysoPLipase"/>
</dbReference>
<sequence>MSPKEDDLALVMSGGGARAAYQIGFLNCLARLYPELKIPILTGVSAGAINAAYLANQPGNFGERVEGLTRVWAGLNAEQVFRVDLLSIFCNVIRWGFRLLLGGASRAIEARSLLDTTPLEALLEQVFEPSGGYLAGIQRNLGGGELKAIAITASNYSTGQSVSWVQGRELRRWERAHRKGIHCALKLKHVLASVSLPIFFPAVEIDGCWYGDGGIRMTAPLSPAIHLGASRILAISTHYAPSYEEDNFPNIDHYPPPIQIAGALFDSIFLDVFDNDALRLGRINRLIARLPERQRYGLRPVKLLLLRPSQDLGKLANEYEPALPRSFRFMTRGLGTRETRSNDVLSLLMFQPDYLHRLMELGCHDAQKRSDEIRKFLEG</sequence>
<dbReference type="InterPro" id="IPR050301">
    <property type="entry name" value="NTE"/>
</dbReference>
<evidence type="ECO:0000313" key="7">
    <source>
        <dbReference type="Proteomes" id="UP000001844"/>
    </source>
</evidence>
<feature type="active site" description="Nucleophile" evidence="4">
    <location>
        <position position="45"/>
    </location>
</feature>
<dbReference type="PROSITE" id="PS51635">
    <property type="entry name" value="PNPLA"/>
    <property type="match status" value="1"/>
</dbReference>
<dbReference type="SUPFAM" id="SSF52151">
    <property type="entry name" value="FabD/lysophospholipase-like"/>
    <property type="match status" value="1"/>
</dbReference>
<dbReference type="Proteomes" id="UP000001844">
    <property type="component" value="Chromosome"/>
</dbReference>
<reference evidence="7" key="1">
    <citation type="submission" date="2010-04" db="EMBL/GenBank/DDBJ databases">
        <title>Complete genome sequence of Nitrosococcus halophilus Nc4, a salt-adapted, aerobic obligate ammonia-oxidizing sulfur purple bacterium.</title>
        <authorList>
            <consortium name="US DOE Joint Genome Institute"/>
            <person name="Campbell M.A."/>
            <person name="Malfatti S.A."/>
            <person name="Chain P.S.G."/>
            <person name="Heidelberg J.F."/>
            <person name="Ward B.B."/>
            <person name="Klotz M.G."/>
        </authorList>
    </citation>
    <scope>NUCLEOTIDE SEQUENCE [LARGE SCALE GENOMIC DNA]</scope>
    <source>
        <strain evidence="7">Nc4</strain>
    </source>
</reference>
<accession>D5C0H9</accession>
<dbReference type="AlphaFoldDB" id="D5C0H9"/>
<organism evidence="6 7">
    <name type="scientific">Nitrosococcus halophilus (strain Nc4)</name>
    <dbReference type="NCBI Taxonomy" id="472759"/>
    <lineage>
        <taxon>Bacteria</taxon>
        <taxon>Pseudomonadati</taxon>
        <taxon>Pseudomonadota</taxon>
        <taxon>Gammaproteobacteria</taxon>
        <taxon>Chromatiales</taxon>
        <taxon>Chromatiaceae</taxon>
        <taxon>Nitrosococcus</taxon>
    </lineage>
</organism>
<comment type="caution">
    <text evidence="4">Lacks conserved residue(s) required for the propagation of feature annotation.</text>
</comment>
<feature type="short sequence motif" description="GXSXG" evidence="4">
    <location>
        <begin position="43"/>
        <end position="47"/>
    </location>
</feature>
<dbReference type="InterPro" id="IPR002641">
    <property type="entry name" value="PNPLA_dom"/>
</dbReference>
<dbReference type="GO" id="GO:0016042">
    <property type="term" value="P:lipid catabolic process"/>
    <property type="evidence" value="ECO:0007669"/>
    <property type="project" value="UniProtKB-UniRule"/>
</dbReference>
<keyword evidence="2 4" id="KW-0442">Lipid degradation</keyword>
<name>D5C0H9_NITHN</name>
<dbReference type="GO" id="GO:0016787">
    <property type="term" value="F:hydrolase activity"/>
    <property type="evidence" value="ECO:0007669"/>
    <property type="project" value="UniProtKB-UniRule"/>
</dbReference>
<dbReference type="RefSeq" id="WP_013032396.1">
    <property type="nucleotide sequence ID" value="NC_013960.1"/>
</dbReference>
<feature type="domain" description="PNPLA" evidence="5">
    <location>
        <begin position="10"/>
        <end position="225"/>
    </location>
</feature>
<dbReference type="STRING" id="472759.Nhal_1354"/>
<keyword evidence="3 4" id="KW-0443">Lipid metabolism</keyword>
<dbReference type="eggNOG" id="COG1752">
    <property type="taxonomic scope" value="Bacteria"/>
</dbReference>
<evidence type="ECO:0000259" key="5">
    <source>
        <dbReference type="PROSITE" id="PS51635"/>
    </source>
</evidence>
<feature type="short sequence motif" description="DGA/G" evidence="4">
    <location>
        <begin position="212"/>
        <end position="214"/>
    </location>
</feature>
<evidence type="ECO:0000256" key="2">
    <source>
        <dbReference type="ARBA" id="ARBA00022963"/>
    </source>
</evidence>
<feature type="active site" description="Proton acceptor" evidence="4">
    <location>
        <position position="212"/>
    </location>
</feature>
<evidence type="ECO:0000256" key="1">
    <source>
        <dbReference type="ARBA" id="ARBA00022801"/>
    </source>
</evidence>
<dbReference type="PANTHER" id="PTHR14226">
    <property type="entry name" value="NEUROPATHY TARGET ESTERASE/SWISS CHEESE D.MELANOGASTER"/>
    <property type="match status" value="1"/>
</dbReference>
<evidence type="ECO:0000256" key="3">
    <source>
        <dbReference type="ARBA" id="ARBA00023098"/>
    </source>
</evidence>
<evidence type="ECO:0000256" key="4">
    <source>
        <dbReference type="PROSITE-ProRule" id="PRU01161"/>
    </source>
</evidence>
<dbReference type="KEGG" id="nhl:Nhal_1354"/>
<keyword evidence="7" id="KW-1185">Reference proteome</keyword>
<dbReference type="PANTHER" id="PTHR14226:SF57">
    <property type="entry name" value="BLR7027 PROTEIN"/>
    <property type="match status" value="1"/>
</dbReference>
<dbReference type="Pfam" id="PF01734">
    <property type="entry name" value="Patatin"/>
    <property type="match status" value="1"/>
</dbReference>
<dbReference type="OrthoDB" id="9798773at2"/>
<keyword evidence="1 4" id="KW-0378">Hydrolase</keyword>
<protein>
    <submittedName>
        <fullName evidence="6">Patatin</fullName>
    </submittedName>
</protein>
<dbReference type="HOGENOM" id="CLU_042893_0_0_6"/>
<gene>
    <name evidence="6" type="ordered locus">Nhal_1354</name>
</gene>
<dbReference type="Gene3D" id="3.40.1090.10">
    <property type="entry name" value="Cytosolic phospholipase A2 catalytic domain"/>
    <property type="match status" value="2"/>
</dbReference>
<proteinExistence type="predicted"/>
<dbReference type="EMBL" id="CP001798">
    <property type="protein sequence ID" value="ADE14505.1"/>
    <property type="molecule type" value="Genomic_DNA"/>
</dbReference>
<evidence type="ECO:0000313" key="6">
    <source>
        <dbReference type="EMBL" id="ADE14505.1"/>
    </source>
</evidence>